<evidence type="ECO:0000313" key="1">
    <source>
        <dbReference type="EMBL" id="UOQ47679.1"/>
    </source>
</evidence>
<name>A0ABY4ETC9_9BACI</name>
<dbReference type="RefSeq" id="WP_244717052.1">
    <property type="nucleotide sequence ID" value="NZ_CP095072.1"/>
</dbReference>
<dbReference type="Proteomes" id="UP000831782">
    <property type="component" value="Chromosome"/>
</dbReference>
<keyword evidence="2" id="KW-1185">Reference proteome</keyword>
<organism evidence="1 2">
    <name type="scientific">Gracilibacillus caseinilyticus</name>
    <dbReference type="NCBI Taxonomy" id="2932256"/>
    <lineage>
        <taxon>Bacteria</taxon>
        <taxon>Bacillati</taxon>
        <taxon>Bacillota</taxon>
        <taxon>Bacilli</taxon>
        <taxon>Bacillales</taxon>
        <taxon>Bacillaceae</taxon>
        <taxon>Gracilibacillus</taxon>
    </lineage>
</organism>
<protein>
    <submittedName>
        <fullName evidence="1">Uncharacterized protein</fullName>
    </submittedName>
</protein>
<reference evidence="1 2" key="1">
    <citation type="submission" date="2022-04" db="EMBL/GenBank/DDBJ databases">
        <title>Gracilibacillus sp. isolated from saltern.</title>
        <authorList>
            <person name="Won M."/>
            <person name="Lee C.-M."/>
            <person name="Woen H.-Y."/>
            <person name="Kwon S.-W."/>
        </authorList>
    </citation>
    <scope>NUCLEOTIDE SEQUENCE [LARGE SCALE GENOMIC DNA]</scope>
    <source>
        <strain evidence="1 2">SSWR10-1</strain>
    </source>
</reference>
<evidence type="ECO:0000313" key="2">
    <source>
        <dbReference type="Proteomes" id="UP000831782"/>
    </source>
</evidence>
<accession>A0ABY4ETC9</accession>
<dbReference type="EMBL" id="CP095072">
    <property type="protein sequence ID" value="UOQ47679.1"/>
    <property type="molecule type" value="Genomic_DNA"/>
</dbReference>
<gene>
    <name evidence="1" type="ORF">MUN88_16715</name>
</gene>
<proteinExistence type="predicted"/>
<sequence>MKNNPRVTDIEVDVHAEEVYMKKKVGNEIQTYQGQVNEDGMFLINWEGKNSYIIEIRGLDEDGNILYQDKLN</sequence>